<feature type="domain" description="C2H2-type" evidence="12">
    <location>
        <begin position="144"/>
        <end position="171"/>
    </location>
</feature>
<keyword evidence="3" id="KW-0479">Metal-binding</keyword>
<dbReference type="GO" id="GO:0008270">
    <property type="term" value="F:zinc ion binding"/>
    <property type="evidence" value="ECO:0007669"/>
    <property type="project" value="UniProtKB-KW"/>
</dbReference>
<dbReference type="Gene3D" id="3.30.160.60">
    <property type="entry name" value="Classic Zinc Finger"/>
    <property type="match status" value="3"/>
</dbReference>
<evidence type="ECO:0000313" key="13">
    <source>
        <dbReference type="EMBL" id="CAL4090365.1"/>
    </source>
</evidence>
<comment type="similarity">
    <text evidence="2">Belongs to the krueppel C2H2-type zinc-finger protein family.</text>
</comment>
<dbReference type="SUPFAM" id="SSF57667">
    <property type="entry name" value="beta-beta-alpha zinc fingers"/>
    <property type="match status" value="3"/>
</dbReference>
<feature type="domain" description="C2H2-type" evidence="12">
    <location>
        <begin position="200"/>
        <end position="227"/>
    </location>
</feature>
<keyword evidence="7" id="KW-0805">Transcription regulation</keyword>
<dbReference type="AlphaFoldDB" id="A0AAV2QMW2"/>
<dbReference type="InterPro" id="IPR036236">
    <property type="entry name" value="Znf_C2H2_sf"/>
</dbReference>
<evidence type="ECO:0000256" key="7">
    <source>
        <dbReference type="ARBA" id="ARBA00023015"/>
    </source>
</evidence>
<gene>
    <name evidence="13" type="ORF">MNOR_LOCUS14011</name>
</gene>
<feature type="domain" description="C2H2-type" evidence="12">
    <location>
        <begin position="117"/>
        <end position="144"/>
    </location>
</feature>
<keyword evidence="6" id="KW-0862">Zinc</keyword>
<evidence type="ECO:0000256" key="6">
    <source>
        <dbReference type="ARBA" id="ARBA00022833"/>
    </source>
</evidence>
<dbReference type="SMART" id="SM00355">
    <property type="entry name" value="ZnF_C2H2"/>
    <property type="match status" value="4"/>
</dbReference>
<evidence type="ECO:0000256" key="8">
    <source>
        <dbReference type="ARBA" id="ARBA00023125"/>
    </source>
</evidence>
<accession>A0AAV2QMW2</accession>
<evidence type="ECO:0000256" key="2">
    <source>
        <dbReference type="ARBA" id="ARBA00006991"/>
    </source>
</evidence>
<evidence type="ECO:0000256" key="11">
    <source>
        <dbReference type="PROSITE-ProRule" id="PRU00042"/>
    </source>
</evidence>
<dbReference type="GO" id="GO:0001228">
    <property type="term" value="F:DNA-binding transcription activator activity, RNA polymerase II-specific"/>
    <property type="evidence" value="ECO:0007669"/>
    <property type="project" value="TreeGrafter"/>
</dbReference>
<name>A0AAV2QMW2_MEGNR</name>
<comment type="caution">
    <text evidence="13">The sequence shown here is derived from an EMBL/GenBank/DDBJ whole genome shotgun (WGS) entry which is preliminary data.</text>
</comment>
<dbReference type="GO" id="GO:0000978">
    <property type="term" value="F:RNA polymerase II cis-regulatory region sequence-specific DNA binding"/>
    <property type="evidence" value="ECO:0007669"/>
    <property type="project" value="TreeGrafter"/>
</dbReference>
<evidence type="ECO:0000256" key="1">
    <source>
        <dbReference type="ARBA" id="ARBA00004123"/>
    </source>
</evidence>
<keyword evidence="4" id="KW-0677">Repeat</keyword>
<keyword evidence="9" id="KW-0804">Transcription</keyword>
<proteinExistence type="inferred from homology"/>
<keyword evidence="8" id="KW-0238">DNA-binding</keyword>
<keyword evidence="14" id="KW-1185">Reference proteome</keyword>
<evidence type="ECO:0000256" key="10">
    <source>
        <dbReference type="ARBA" id="ARBA00023242"/>
    </source>
</evidence>
<feature type="non-terminal residue" evidence="13">
    <location>
        <position position="233"/>
    </location>
</feature>
<protein>
    <recommendedName>
        <fullName evidence="12">C2H2-type domain-containing protein</fullName>
    </recommendedName>
</protein>
<keyword evidence="10" id="KW-0539">Nucleus</keyword>
<feature type="domain" description="C2H2-type" evidence="12">
    <location>
        <begin position="172"/>
        <end position="199"/>
    </location>
</feature>
<dbReference type="PROSITE" id="PS00028">
    <property type="entry name" value="ZINC_FINGER_C2H2_1"/>
    <property type="match status" value="3"/>
</dbReference>
<dbReference type="InterPro" id="IPR013087">
    <property type="entry name" value="Znf_C2H2_type"/>
</dbReference>
<dbReference type="GO" id="GO:0005634">
    <property type="term" value="C:nucleus"/>
    <property type="evidence" value="ECO:0007669"/>
    <property type="project" value="UniProtKB-SubCell"/>
</dbReference>
<dbReference type="Pfam" id="PF00096">
    <property type="entry name" value="zf-C2H2"/>
    <property type="match status" value="2"/>
</dbReference>
<dbReference type="PANTHER" id="PTHR24393:SF15">
    <property type="entry name" value="IP01243P-RELATED"/>
    <property type="match status" value="1"/>
</dbReference>
<dbReference type="Proteomes" id="UP001497623">
    <property type="component" value="Unassembled WGS sequence"/>
</dbReference>
<reference evidence="13 14" key="1">
    <citation type="submission" date="2024-05" db="EMBL/GenBank/DDBJ databases">
        <authorList>
            <person name="Wallberg A."/>
        </authorList>
    </citation>
    <scope>NUCLEOTIDE SEQUENCE [LARGE SCALE GENOMIC DNA]</scope>
</reference>
<evidence type="ECO:0000256" key="4">
    <source>
        <dbReference type="ARBA" id="ARBA00022737"/>
    </source>
</evidence>
<organism evidence="13 14">
    <name type="scientific">Meganyctiphanes norvegica</name>
    <name type="common">Northern krill</name>
    <name type="synonym">Thysanopoda norvegica</name>
    <dbReference type="NCBI Taxonomy" id="48144"/>
    <lineage>
        <taxon>Eukaryota</taxon>
        <taxon>Metazoa</taxon>
        <taxon>Ecdysozoa</taxon>
        <taxon>Arthropoda</taxon>
        <taxon>Crustacea</taxon>
        <taxon>Multicrustacea</taxon>
        <taxon>Malacostraca</taxon>
        <taxon>Eumalacostraca</taxon>
        <taxon>Eucarida</taxon>
        <taxon>Euphausiacea</taxon>
        <taxon>Euphausiidae</taxon>
        <taxon>Meganyctiphanes</taxon>
    </lineage>
</organism>
<keyword evidence="5 11" id="KW-0863">Zinc-finger</keyword>
<comment type="subcellular location">
    <subcellularLocation>
        <location evidence="1">Nucleus</location>
    </subcellularLocation>
</comment>
<evidence type="ECO:0000313" key="14">
    <source>
        <dbReference type="Proteomes" id="UP001497623"/>
    </source>
</evidence>
<dbReference type="PROSITE" id="PS50157">
    <property type="entry name" value="ZINC_FINGER_C2H2_2"/>
    <property type="match status" value="4"/>
</dbReference>
<dbReference type="FunFam" id="3.30.160.60:FF:001156">
    <property type="entry name" value="Zinc finger protein 407"/>
    <property type="match status" value="1"/>
</dbReference>
<dbReference type="PANTHER" id="PTHR24393">
    <property type="entry name" value="ZINC FINGER PROTEIN"/>
    <property type="match status" value="1"/>
</dbReference>
<dbReference type="EMBL" id="CAXKWB010008257">
    <property type="protein sequence ID" value="CAL4090365.1"/>
    <property type="molecule type" value="Genomic_DNA"/>
</dbReference>
<evidence type="ECO:0000256" key="9">
    <source>
        <dbReference type="ARBA" id="ARBA00023163"/>
    </source>
</evidence>
<evidence type="ECO:0000256" key="3">
    <source>
        <dbReference type="ARBA" id="ARBA00022723"/>
    </source>
</evidence>
<sequence>MQTCQTVISTMNLNTATMDLHNIAIKHEMDTTGYVDEFTRYKVEAFPISFGNQEGNHIDSEESIKLGEDISDNEFDLNSDIKIERNSTDSEPCLSTSLTRITDNIPSNYKGVSRDHFHCQHCDYSTLNKMKFKRHLRTHKEKKHQCSHCNQRFLYKSYMLNHQTKHIGDKPFQCTHCNKCFARKSDIVKHEKLHMEEKLYQCRYCGKRFAVKGVLVHHERIHTGEKPYQCSFC</sequence>
<evidence type="ECO:0000259" key="12">
    <source>
        <dbReference type="PROSITE" id="PS50157"/>
    </source>
</evidence>
<evidence type="ECO:0000256" key="5">
    <source>
        <dbReference type="ARBA" id="ARBA00022771"/>
    </source>
</evidence>
<dbReference type="FunFam" id="3.30.160.60:FF:000597">
    <property type="entry name" value="zinc finger protein 236 isoform X3"/>
    <property type="match status" value="1"/>
</dbReference>